<proteinExistence type="predicted"/>
<sequence>MKHKSLFKWTLDALTSFGQVPLPILFSNQFMKKYTAYNEWNEWVAQSNHNIITIKDFEVEDESWTQFIQHSTAFSSGKEMIEAAEEFYFSQRPYGPFPII</sequence>
<organism evidence="1 2">
    <name type="scientific">Alkalihalophilus pseudofirmus</name>
    <name type="common">Bacillus pseudofirmus</name>
    <dbReference type="NCBI Taxonomy" id="79885"/>
    <lineage>
        <taxon>Bacteria</taxon>
        <taxon>Bacillati</taxon>
        <taxon>Bacillota</taxon>
        <taxon>Bacilli</taxon>
        <taxon>Bacillales</taxon>
        <taxon>Bacillaceae</taxon>
        <taxon>Alkalihalophilus</taxon>
    </lineage>
</organism>
<dbReference type="RefSeq" id="WP_323466605.1">
    <property type="nucleotide sequence ID" value="NZ_CP144224.1"/>
</dbReference>
<dbReference type="AlphaFoldDB" id="A0AAJ2NN70"/>
<dbReference type="Proteomes" id="UP001285636">
    <property type="component" value="Unassembled WGS sequence"/>
</dbReference>
<accession>A0AAJ2NN70</accession>
<gene>
    <name evidence="1" type="ORF">RYX45_09610</name>
</gene>
<evidence type="ECO:0000313" key="2">
    <source>
        <dbReference type="Proteomes" id="UP001285636"/>
    </source>
</evidence>
<dbReference type="EMBL" id="JAWJAY010000001">
    <property type="protein sequence ID" value="MDV2885442.1"/>
    <property type="molecule type" value="Genomic_DNA"/>
</dbReference>
<reference evidence="1" key="1">
    <citation type="submission" date="2023-10" db="EMBL/GenBank/DDBJ databases">
        <title>Screening of Alkalihalophilus pseudofirmusBZ-TG-HK211 and Its Alleviation of Salt Stress on Rapeseed Growth.</title>
        <authorList>
            <person name="Zhao B."/>
            <person name="Guo T."/>
        </authorList>
    </citation>
    <scope>NUCLEOTIDE SEQUENCE</scope>
    <source>
        <strain evidence="1">BZ-TG-HK211</strain>
    </source>
</reference>
<protein>
    <submittedName>
        <fullName evidence="1">Uncharacterized protein</fullName>
    </submittedName>
</protein>
<name>A0AAJ2NN70_ALKPS</name>
<comment type="caution">
    <text evidence="1">The sequence shown here is derived from an EMBL/GenBank/DDBJ whole genome shotgun (WGS) entry which is preliminary data.</text>
</comment>
<evidence type="ECO:0000313" key="1">
    <source>
        <dbReference type="EMBL" id="MDV2885442.1"/>
    </source>
</evidence>